<dbReference type="Proteomes" id="UP000264353">
    <property type="component" value="Chromosome A10"/>
</dbReference>
<dbReference type="EMBL" id="CM010637">
    <property type="protein sequence ID" value="RID40467.1"/>
    <property type="molecule type" value="Genomic_DNA"/>
</dbReference>
<sequence length="84" mass="9911">MKAEPWTSGNLWAHGQQVIPDWHFNPSLYQLSGCEGMGTAEIEDFTQVCFLRQRWPWQLEQIFMVVGQPRKPQMIEHRRWPSGV</sequence>
<proteinExistence type="predicted"/>
<accession>A0A397XIK7</accession>
<organism evidence="1 2">
    <name type="scientific">Brassica campestris</name>
    <name type="common">Field mustard</name>
    <dbReference type="NCBI Taxonomy" id="3711"/>
    <lineage>
        <taxon>Eukaryota</taxon>
        <taxon>Viridiplantae</taxon>
        <taxon>Streptophyta</taxon>
        <taxon>Embryophyta</taxon>
        <taxon>Tracheophyta</taxon>
        <taxon>Spermatophyta</taxon>
        <taxon>Magnoliopsida</taxon>
        <taxon>eudicotyledons</taxon>
        <taxon>Gunneridae</taxon>
        <taxon>Pentapetalae</taxon>
        <taxon>rosids</taxon>
        <taxon>malvids</taxon>
        <taxon>Brassicales</taxon>
        <taxon>Brassicaceae</taxon>
        <taxon>Brassiceae</taxon>
        <taxon>Brassica</taxon>
    </lineage>
</organism>
<evidence type="ECO:0000313" key="1">
    <source>
        <dbReference type="EMBL" id="RID40467.1"/>
    </source>
</evidence>
<dbReference type="AlphaFoldDB" id="A0A397XIK7"/>
<evidence type="ECO:0000313" key="2">
    <source>
        <dbReference type="Proteomes" id="UP000264353"/>
    </source>
</evidence>
<gene>
    <name evidence="1" type="ORF">BRARA_J00507</name>
</gene>
<name>A0A397XIK7_BRACM</name>
<reference evidence="1 2" key="1">
    <citation type="submission" date="2018-06" db="EMBL/GenBank/DDBJ databases">
        <title>WGS assembly of Brassica rapa FPsc.</title>
        <authorList>
            <person name="Bowman J."/>
            <person name="Kohchi T."/>
            <person name="Yamato K."/>
            <person name="Jenkins J."/>
            <person name="Shu S."/>
            <person name="Ishizaki K."/>
            <person name="Yamaoka S."/>
            <person name="Nishihama R."/>
            <person name="Nakamura Y."/>
            <person name="Berger F."/>
            <person name="Adam C."/>
            <person name="Aki S."/>
            <person name="Althoff F."/>
            <person name="Araki T."/>
            <person name="Arteaga-Vazquez M."/>
            <person name="Balasubrmanian S."/>
            <person name="Bauer D."/>
            <person name="Boehm C."/>
            <person name="Briginshaw L."/>
            <person name="Caballero-Perez J."/>
            <person name="Catarino B."/>
            <person name="Chen F."/>
            <person name="Chiyoda S."/>
            <person name="Chovatia M."/>
            <person name="Davies K."/>
            <person name="Delmans M."/>
            <person name="Demura T."/>
            <person name="Dierschke T."/>
            <person name="Dolan L."/>
            <person name="Dorantes-Acosta A."/>
            <person name="Eklund D."/>
            <person name="Florent S."/>
            <person name="Flores-Sandoval E."/>
            <person name="Fujiyama A."/>
            <person name="Fukuzawa H."/>
            <person name="Galik B."/>
            <person name="Grimanelli D."/>
            <person name="Grimwood J."/>
            <person name="Grossniklaus U."/>
            <person name="Hamada T."/>
            <person name="Haseloff J."/>
            <person name="Hetherington A."/>
            <person name="Higo A."/>
            <person name="Hirakawa Y."/>
            <person name="Hundley H."/>
            <person name="Ikeda Y."/>
            <person name="Inoue K."/>
            <person name="Inoue S."/>
            <person name="Ishida S."/>
            <person name="Jia Q."/>
            <person name="Kakita M."/>
            <person name="Kanazawa T."/>
            <person name="Kawai Y."/>
            <person name="Kawashima T."/>
            <person name="Kennedy M."/>
            <person name="Kinose K."/>
            <person name="Kinoshita T."/>
            <person name="Kohara Y."/>
            <person name="Koide E."/>
            <person name="Komatsu K."/>
            <person name="Kopischke S."/>
            <person name="Kubo M."/>
            <person name="Kyozuka J."/>
            <person name="Lagercrantz U."/>
            <person name="Lin S."/>
            <person name="Lindquist E."/>
            <person name="Lipzen A."/>
            <person name="Lu C."/>
            <person name="Luna E."/>
            <person name="Martienssen R."/>
            <person name="Minamino N."/>
            <person name="Mizutani M."/>
            <person name="Mizutani M."/>
            <person name="Mochizuki N."/>
            <person name="Monte I."/>
            <person name="Mosher R."/>
            <person name="Nagasaki H."/>
            <person name="Nakagami H."/>
            <person name="Naramoto S."/>
            <person name="Nishitani K."/>
            <person name="Ohtani M."/>
            <person name="Okamoto T."/>
            <person name="Okumura M."/>
            <person name="Phillips J."/>
            <person name="Pollak B."/>
            <person name="Reinders A."/>
            <person name="Roevekamp M."/>
            <person name="Sano R."/>
            <person name="Sawa S."/>
            <person name="Schmid M."/>
            <person name="Shirakawa M."/>
            <person name="Solano R."/>
            <person name="Spunde A."/>
            <person name="Suetsugu N."/>
            <person name="Sugano S."/>
            <person name="Sugiyama A."/>
            <person name="Sun R."/>
            <person name="Suzuki Y."/>
            <person name="Takenaka M."/>
            <person name="Takezawa D."/>
            <person name="Tomogane H."/>
            <person name="Tsuzuki M."/>
            <person name="Ueda T."/>
            <person name="Umeda M."/>
            <person name="Ward J."/>
            <person name="Watanabe Y."/>
            <person name="Yazaki K."/>
            <person name="Yokoyama R."/>
            <person name="Yoshitake Y."/>
            <person name="Yotsui I."/>
            <person name="Zachgo S."/>
            <person name="Schmutz J."/>
        </authorList>
    </citation>
    <scope>NUCLEOTIDE SEQUENCE [LARGE SCALE GENOMIC DNA]</scope>
    <source>
        <strain evidence="2">cv. B-3</strain>
    </source>
</reference>
<protein>
    <submittedName>
        <fullName evidence="1">Uncharacterized protein</fullName>
    </submittedName>
</protein>